<dbReference type="OrthoDB" id="8481699at2"/>
<organism evidence="4 5">
    <name type="scientific">Mongoliibacter ruber</name>
    <dbReference type="NCBI Taxonomy" id="1750599"/>
    <lineage>
        <taxon>Bacteria</taxon>
        <taxon>Pseudomonadati</taxon>
        <taxon>Bacteroidota</taxon>
        <taxon>Cytophagia</taxon>
        <taxon>Cytophagales</taxon>
        <taxon>Cyclobacteriaceae</taxon>
        <taxon>Mongoliibacter</taxon>
    </lineage>
</organism>
<keyword evidence="2" id="KW-0732">Signal</keyword>
<proteinExistence type="inferred from homology"/>
<evidence type="ECO:0000313" key="4">
    <source>
        <dbReference type="EMBL" id="PRY87976.1"/>
    </source>
</evidence>
<feature type="signal peptide" evidence="2">
    <location>
        <begin position="1"/>
        <end position="21"/>
    </location>
</feature>
<dbReference type="Pfam" id="PF03795">
    <property type="entry name" value="YCII"/>
    <property type="match status" value="1"/>
</dbReference>
<name>A0A2T0WMQ0_9BACT</name>
<keyword evidence="5" id="KW-1185">Reference proteome</keyword>
<dbReference type="Proteomes" id="UP000238157">
    <property type="component" value="Unassembled WGS sequence"/>
</dbReference>
<feature type="chain" id="PRO_5015634231" evidence="2">
    <location>
        <begin position="22"/>
        <end position="152"/>
    </location>
</feature>
<sequence length="152" mass="16950">MNPKAYFILMFTLLVSSGLMAQKQDYDESLANSLGGDEFGMRTYVMAILLSGDRVADYSQVERQEIQKGHMANISQLSEEGTLILAGPFIAGDEKRGIFIFAVDSLEEAEKLTQRDPAVKAGVLKMQLIQWYGSAALMQVPEIHQKIQKIDF</sequence>
<dbReference type="RefSeq" id="WP_106133467.1">
    <property type="nucleotide sequence ID" value="NZ_PVTR01000005.1"/>
</dbReference>
<evidence type="ECO:0000256" key="2">
    <source>
        <dbReference type="SAM" id="SignalP"/>
    </source>
</evidence>
<feature type="domain" description="YCII-related" evidence="3">
    <location>
        <begin position="59"/>
        <end position="130"/>
    </location>
</feature>
<evidence type="ECO:0000256" key="1">
    <source>
        <dbReference type="ARBA" id="ARBA00007689"/>
    </source>
</evidence>
<reference evidence="4 5" key="1">
    <citation type="submission" date="2018-03" db="EMBL/GenBank/DDBJ databases">
        <title>Genomic Encyclopedia of Archaeal and Bacterial Type Strains, Phase II (KMG-II): from individual species to whole genera.</title>
        <authorList>
            <person name="Goeker M."/>
        </authorList>
    </citation>
    <scope>NUCLEOTIDE SEQUENCE [LARGE SCALE GENOMIC DNA]</scope>
    <source>
        <strain evidence="4 5">DSM 27929</strain>
    </source>
</reference>
<dbReference type="EMBL" id="PVTR01000005">
    <property type="protein sequence ID" value="PRY87976.1"/>
    <property type="molecule type" value="Genomic_DNA"/>
</dbReference>
<gene>
    <name evidence="4" type="ORF">CLW00_10596</name>
</gene>
<dbReference type="InterPro" id="IPR011008">
    <property type="entry name" value="Dimeric_a/b-barrel"/>
</dbReference>
<dbReference type="AlphaFoldDB" id="A0A2T0WMQ0"/>
<evidence type="ECO:0000259" key="3">
    <source>
        <dbReference type="Pfam" id="PF03795"/>
    </source>
</evidence>
<evidence type="ECO:0000313" key="5">
    <source>
        <dbReference type="Proteomes" id="UP000238157"/>
    </source>
</evidence>
<protein>
    <submittedName>
        <fullName evidence="4">Uncharacterized protein YciI</fullName>
    </submittedName>
</protein>
<dbReference type="InterPro" id="IPR005545">
    <property type="entry name" value="YCII"/>
</dbReference>
<dbReference type="Gene3D" id="3.30.70.1060">
    <property type="entry name" value="Dimeric alpha+beta barrel"/>
    <property type="match status" value="1"/>
</dbReference>
<comment type="similarity">
    <text evidence="1">Belongs to the YciI family.</text>
</comment>
<dbReference type="SUPFAM" id="SSF54909">
    <property type="entry name" value="Dimeric alpha+beta barrel"/>
    <property type="match status" value="1"/>
</dbReference>
<comment type="caution">
    <text evidence="4">The sequence shown here is derived from an EMBL/GenBank/DDBJ whole genome shotgun (WGS) entry which is preliminary data.</text>
</comment>
<accession>A0A2T0WMQ0</accession>